<dbReference type="Proteomes" id="UP000482960">
    <property type="component" value="Unassembled WGS sequence"/>
</dbReference>
<evidence type="ECO:0000313" key="4">
    <source>
        <dbReference type="Proteomes" id="UP000482960"/>
    </source>
</evidence>
<feature type="compositionally biased region" description="Pro residues" evidence="1">
    <location>
        <begin position="38"/>
        <end position="56"/>
    </location>
</feature>
<dbReference type="AlphaFoldDB" id="A0A6V8L5L5"/>
<evidence type="ECO:0000256" key="2">
    <source>
        <dbReference type="SAM" id="Phobius"/>
    </source>
</evidence>
<feature type="region of interest" description="Disordered" evidence="1">
    <location>
        <begin position="1"/>
        <end position="59"/>
    </location>
</feature>
<evidence type="ECO:0000256" key="1">
    <source>
        <dbReference type="SAM" id="MobiDB-lite"/>
    </source>
</evidence>
<comment type="caution">
    <text evidence="3">The sequence shown here is derived from an EMBL/GenBank/DDBJ whole genome shotgun (WGS) entry which is preliminary data.</text>
</comment>
<feature type="transmembrane region" description="Helical" evidence="2">
    <location>
        <begin position="65"/>
        <end position="88"/>
    </location>
</feature>
<protein>
    <submittedName>
        <fullName evidence="3">Uncharacterized protein</fullName>
    </submittedName>
</protein>
<name>A0A6V8L5L5_9ACTN</name>
<reference evidence="3 4" key="2">
    <citation type="submission" date="2020-03" db="EMBL/GenBank/DDBJ databases">
        <authorList>
            <person name="Ichikawa N."/>
            <person name="Kimura A."/>
            <person name="Kitahashi Y."/>
            <person name="Uohara A."/>
        </authorList>
    </citation>
    <scope>NUCLEOTIDE SEQUENCE [LARGE SCALE GENOMIC DNA]</scope>
    <source>
        <strain evidence="3 4">NBRC 108638</strain>
    </source>
</reference>
<keyword evidence="2" id="KW-0472">Membrane</keyword>
<keyword evidence="2" id="KW-0812">Transmembrane</keyword>
<reference evidence="3 4" key="1">
    <citation type="submission" date="2020-03" db="EMBL/GenBank/DDBJ databases">
        <title>Whole genome shotgun sequence of Phytohabitans rumicis NBRC 108638.</title>
        <authorList>
            <person name="Komaki H."/>
            <person name="Tamura T."/>
        </authorList>
    </citation>
    <scope>NUCLEOTIDE SEQUENCE [LARGE SCALE GENOMIC DNA]</scope>
    <source>
        <strain evidence="3 4">NBRC 108638</strain>
    </source>
</reference>
<dbReference type="RefSeq" id="WP_173079391.1">
    <property type="nucleotide sequence ID" value="NZ_BLPG01000001.1"/>
</dbReference>
<feature type="compositionally biased region" description="Low complexity" evidence="1">
    <location>
        <begin position="1"/>
        <end position="10"/>
    </location>
</feature>
<keyword evidence="2" id="KW-1133">Transmembrane helix</keyword>
<evidence type="ECO:0000313" key="3">
    <source>
        <dbReference type="EMBL" id="GFJ92543.1"/>
    </source>
</evidence>
<gene>
    <name evidence="3" type="ORF">Prum_061850</name>
</gene>
<organism evidence="3 4">
    <name type="scientific">Phytohabitans rumicis</name>
    <dbReference type="NCBI Taxonomy" id="1076125"/>
    <lineage>
        <taxon>Bacteria</taxon>
        <taxon>Bacillati</taxon>
        <taxon>Actinomycetota</taxon>
        <taxon>Actinomycetes</taxon>
        <taxon>Micromonosporales</taxon>
        <taxon>Micromonosporaceae</taxon>
    </lineage>
</organism>
<keyword evidence="4" id="KW-1185">Reference proteome</keyword>
<proteinExistence type="predicted"/>
<sequence>MATSAAASEAEPSDRTLSWLDEDDPGRDNEPFISMEPLPLPPALEPPPPPPPPVQPGPRRRNRKLLAVVVGLVAVVVGAAVVAAGTAYRLVFEDRPAGPAAVAGTGRTVSAPIGKRTEAQFDLVTGTTTVNLRSADLGGDLYRISTAEGSDVLPRPVHEGDQVNLHLVQSGESGPGAVDIQLSSRVTWKLRLTGGAATHVVDMGGGRLTGLDLIGGAARAELTLPARPARCRSG</sequence>
<accession>A0A6V8L5L5</accession>
<dbReference type="EMBL" id="BLPG01000001">
    <property type="protein sequence ID" value="GFJ92543.1"/>
    <property type="molecule type" value="Genomic_DNA"/>
</dbReference>